<name>A0AB35ULW9_9FIRM</name>
<proteinExistence type="predicted"/>
<feature type="transmembrane region" description="Helical" evidence="1">
    <location>
        <begin position="12"/>
        <end position="33"/>
    </location>
</feature>
<evidence type="ECO:0000313" key="2">
    <source>
        <dbReference type="EMBL" id="MDY5167534.1"/>
    </source>
</evidence>
<dbReference type="AlphaFoldDB" id="A0AB35ULW9"/>
<keyword evidence="1" id="KW-0472">Membrane</keyword>
<protein>
    <submittedName>
        <fullName evidence="2">Uncharacterized protein</fullName>
    </submittedName>
</protein>
<reference evidence="2" key="1">
    <citation type="submission" date="2022-03" db="EMBL/GenBank/DDBJ databases">
        <title>First case of bacteraemia caused by Dielma fastidiosa in a patient hospitalised with diverticulitis.</title>
        <authorList>
            <person name="Forman-Ankjaer B."/>
            <person name="Hvid-Jensen F."/>
            <person name="Kobel C.M."/>
            <person name="Greve T."/>
        </authorList>
    </citation>
    <scope>NUCLEOTIDE SEQUENCE</scope>
    <source>
        <strain evidence="2">AUH_DF_2021</strain>
    </source>
</reference>
<evidence type="ECO:0000256" key="1">
    <source>
        <dbReference type="SAM" id="Phobius"/>
    </source>
</evidence>
<dbReference type="Proteomes" id="UP001276902">
    <property type="component" value="Unassembled WGS sequence"/>
</dbReference>
<evidence type="ECO:0000313" key="3">
    <source>
        <dbReference type="Proteomes" id="UP001276902"/>
    </source>
</evidence>
<organism evidence="2 3">
    <name type="scientific">Dielma fastidiosa</name>
    <dbReference type="NCBI Taxonomy" id="1034346"/>
    <lineage>
        <taxon>Bacteria</taxon>
        <taxon>Bacillati</taxon>
        <taxon>Bacillota</taxon>
        <taxon>Erysipelotrichia</taxon>
        <taxon>Erysipelotrichales</taxon>
        <taxon>Erysipelotrichaceae</taxon>
        <taxon>Dielma</taxon>
    </lineage>
</organism>
<keyword evidence="1" id="KW-1133">Transmembrane helix</keyword>
<sequence length="484" mass="54166">MSVNKHKKNNHVNRTLAIIIIASFCLLILAFGMSHPRKREIPVLEDGGSIFMSYDGPVFPLTSSEAVPGIEVVREIEFDLSDYDVSYGYRGLRQSKIHDRYVLINTTTEDKTFTALYPYVSSFDSKLNPIITVNGNEAETRLHSGMYSGDFSGAGSNTESLNLNEISSWEGYQALLADDAYIEAAFSDYPTLDEPVYVYEFSEISDGGSDAAAPTLSIEFSMDYNQTVVFTYGFNGGRYEPENNYSQRSFFIPAKDDYDYGRLRMLIVMGDDIASYDIQGYQNGGCKLGEEIEGAEAVIRRYETTLGDILKTITTAHYEQSIRTTAVDEVAPLIAGGISEEMFYGELCRVFKQYSIIGNDTKERYQTGMVEDLLSDVEFYKRILYEAFEMTIPAGESISVEVEFKKRGSFDFGGTGGRNFGVTGYDFVTQLGSVLSFKEQSLVLSNDNGIEIVKQNVGIDPVQNHAELDLNVEHYYLEVRSTDK</sequence>
<keyword evidence="1" id="KW-0812">Transmembrane</keyword>
<gene>
    <name evidence="2" type="ORF">MQE39_05280</name>
</gene>
<comment type="caution">
    <text evidence="2">The sequence shown here is derived from an EMBL/GenBank/DDBJ whole genome shotgun (WGS) entry which is preliminary data.</text>
</comment>
<dbReference type="RefSeq" id="WP_320883232.1">
    <property type="nucleotide sequence ID" value="NZ_JALDAW010000011.1"/>
</dbReference>
<dbReference type="EMBL" id="JALDAW010000011">
    <property type="protein sequence ID" value="MDY5167534.1"/>
    <property type="molecule type" value="Genomic_DNA"/>
</dbReference>
<accession>A0AB35ULW9</accession>